<gene>
    <name evidence="1" type="ORF">CYY_008113</name>
</gene>
<sequence length="313" mass="36907">MNFEWKLSLVKNQNTKTPSLKCNYPYSFNPYIEEIQCDRKEFLKSINIFPNEVMLNKYLCGRCDVLLAGWAPNANKEEFLKMVLLGDLLIILDDVYIETGKYTEDQIKNIFNSKDSSNPLSKEINDILLFFRQKKSDPFIIDLFKKELANVFVNILRNDSSHKFTGDLDFNQYQQLRFMDFGTKNFFLAPLLLDDYNINKEFYESDLLNQFFSIGSIPISLLNDIYSYKKESQCSDFKNYVKVVAHQNGYDLQLAFTKCTQLYYEYLSKFDDICNQILEKYKGNESVNHLIKTSQLMQATILYFHETSPRYQQ</sequence>
<accession>A0A8J4PPR9</accession>
<dbReference type="Proteomes" id="UP000695562">
    <property type="component" value="Unassembled WGS sequence"/>
</dbReference>
<dbReference type="InterPro" id="IPR008949">
    <property type="entry name" value="Isoprenoid_synthase_dom_sf"/>
</dbReference>
<dbReference type="Pfam" id="PF19086">
    <property type="entry name" value="Terpene_syn_C_2"/>
    <property type="match status" value="1"/>
</dbReference>
<evidence type="ECO:0000313" key="2">
    <source>
        <dbReference type="Proteomes" id="UP000695562"/>
    </source>
</evidence>
<organism evidence="1 2">
    <name type="scientific">Polysphondylium violaceum</name>
    <dbReference type="NCBI Taxonomy" id="133409"/>
    <lineage>
        <taxon>Eukaryota</taxon>
        <taxon>Amoebozoa</taxon>
        <taxon>Evosea</taxon>
        <taxon>Eumycetozoa</taxon>
        <taxon>Dictyostelia</taxon>
        <taxon>Dictyosteliales</taxon>
        <taxon>Dictyosteliaceae</taxon>
        <taxon>Polysphondylium</taxon>
    </lineage>
</organism>
<name>A0A8J4PPR9_9MYCE</name>
<dbReference type="SUPFAM" id="SSF48576">
    <property type="entry name" value="Terpenoid synthases"/>
    <property type="match status" value="1"/>
</dbReference>
<dbReference type="AlphaFoldDB" id="A0A8J4PPR9"/>
<keyword evidence="2" id="KW-1185">Reference proteome</keyword>
<protein>
    <recommendedName>
        <fullName evidence="3">Terpene synthase</fullName>
    </recommendedName>
</protein>
<proteinExistence type="predicted"/>
<comment type="caution">
    <text evidence="1">The sequence shown here is derived from an EMBL/GenBank/DDBJ whole genome shotgun (WGS) entry which is preliminary data.</text>
</comment>
<dbReference type="Gene3D" id="1.10.600.10">
    <property type="entry name" value="Farnesyl Diphosphate Synthase"/>
    <property type="match status" value="1"/>
</dbReference>
<dbReference type="EMBL" id="AJWJ01000474">
    <property type="protein sequence ID" value="KAF2070566.1"/>
    <property type="molecule type" value="Genomic_DNA"/>
</dbReference>
<dbReference type="OrthoDB" id="2861623at2759"/>
<reference evidence="1" key="1">
    <citation type="submission" date="2020-01" db="EMBL/GenBank/DDBJ databases">
        <title>Development of genomics and gene disruption for Polysphondylium violaceum indicates a role for the polyketide synthase stlB in stalk morphogenesis.</title>
        <authorList>
            <person name="Narita B."/>
            <person name="Kawabe Y."/>
            <person name="Kin K."/>
            <person name="Saito T."/>
            <person name="Gibbs R."/>
            <person name="Kuspa A."/>
            <person name="Muzny D."/>
            <person name="Queller D."/>
            <person name="Richards S."/>
            <person name="Strassman J."/>
            <person name="Sucgang R."/>
            <person name="Worley K."/>
            <person name="Schaap P."/>
        </authorList>
    </citation>
    <scope>NUCLEOTIDE SEQUENCE</scope>
    <source>
        <strain evidence="1">QSvi11</strain>
    </source>
</reference>
<evidence type="ECO:0008006" key="3">
    <source>
        <dbReference type="Google" id="ProtNLM"/>
    </source>
</evidence>
<evidence type="ECO:0000313" key="1">
    <source>
        <dbReference type="EMBL" id="KAF2070566.1"/>
    </source>
</evidence>